<dbReference type="AlphaFoldDB" id="A0A7M2TEI5"/>
<reference evidence="1 2" key="1">
    <citation type="submission" date="2020-10" db="EMBL/GenBank/DDBJ databases">
        <title>Streptomyces chromofuscus complate genome analysis.</title>
        <authorList>
            <person name="Anwar N."/>
        </authorList>
    </citation>
    <scope>NUCLEOTIDE SEQUENCE [LARGE SCALE GENOMIC DNA]</scope>
    <source>
        <strain evidence="1 2">DSM 40273</strain>
    </source>
</reference>
<gene>
    <name evidence="1" type="ORF">IPT68_10850</name>
</gene>
<dbReference type="KEGG" id="schf:IPT68_10850"/>
<evidence type="ECO:0000313" key="2">
    <source>
        <dbReference type="Proteomes" id="UP000594008"/>
    </source>
</evidence>
<protein>
    <submittedName>
        <fullName evidence="1">Uncharacterized protein</fullName>
    </submittedName>
</protein>
<proteinExistence type="predicted"/>
<keyword evidence="2" id="KW-1185">Reference proteome</keyword>
<evidence type="ECO:0000313" key="1">
    <source>
        <dbReference type="EMBL" id="QOV46353.1"/>
    </source>
</evidence>
<accession>A0A7M2TEI5</accession>
<dbReference type="Proteomes" id="UP000594008">
    <property type="component" value="Chromosome"/>
</dbReference>
<dbReference type="RefSeq" id="WP_189696856.1">
    <property type="nucleotide sequence ID" value="NZ_BMTA01000003.1"/>
</dbReference>
<dbReference type="EMBL" id="CP063374">
    <property type="protein sequence ID" value="QOV46353.1"/>
    <property type="molecule type" value="Genomic_DNA"/>
</dbReference>
<organism evidence="1 2">
    <name type="scientific">Streptomyces chromofuscus</name>
    <dbReference type="NCBI Taxonomy" id="42881"/>
    <lineage>
        <taxon>Bacteria</taxon>
        <taxon>Bacillati</taxon>
        <taxon>Actinomycetota</taxon>
        <taxon>Actinomycetes</taxon>
        <taxon>Kitasatosporales</taxon>
        <taxon>Streptomycetaceae</taxon>
        <taxon>Streptomyces</taxon>
    </lineage>
</organism>
<name>A0A7M2TEI5_STRCW</name>
<sequence>MSRPAIPDLAWWRGDPERWELLEFDGQHTEDGLPMDARWEDRQQVLEALVGDPCQEDGNFARFLLLQETRWHGHSWGVSHSIELAALRVAEERRVEDVWLLWEAVCRSFDTWCGLPHHLLLTAGVSITTEYVKDSDHPQRDNLLEHLGKISQVTDKEVAQTLSQRRRYYGEILDELSGE</sequence>